<dbReference type="PRINTS" id="PR00455">
    <property type="entry name" value="HTHTETR"/>
</dbReference>
<evidence type="ECO:0000256" key="2">
    <source>
        <dbReference type="ARBA" id="ARBA00023125"/>
    </source>
</evidence>
<dbReference type="InterPro" id="IPR009057">
    <property type="entry name" value="Homeodomain-like_sf"/>
</dbReference>
<dbReference type="PROSITE" id="PS50977">
    <property type="entry name" value="HTH_TETR_2"/>
    <property type="match status" value="1"/>
</dbReference>
<protein>
    <submittedName>
        <fullName evidence="7">Putative transcriptional regulator, TetR family protein</fullName>
    </submittedName>
</protein>
<accession>A0A7R7HVL2</accession>
<keyword evidence="1" id="KW-0805">Transcription regulation</keyword>
<organism evidence="7 8">
    <name type="scientific">Actinocatenispora thailandica</name>
    <dbReference type="NCBI Taxonomy" id="227318"/>
    <lineage>
        <taxon>Bacteria</taxon>
        <taxon>Bacillati</taxon>
        <taxon>Actinomycetota</taxon>
        <taxon>Actinomycetes</taxon>
        <taxon>Micromonosporales</taxon>
        <taxon>Micromonosporaceae</taxon>
        <taxon>Actinocatenispora</taxon>
    </lineage>
</organism>
<gene>
    <name evidence="7" type="ORF">Athai_14060</name>
</gene>
<dbReference type="Gene3D" id="1.10.10.60">
    <property type="entry name" value="Homeodomain-like"/>
    <property type="match status" value="1"/>
</dbReference>
<evidence type="ECO:0000256" key="1">
    <source>
        <dbReference type="ARBA" id="ARBA00023015"/>
    </source>
</evidence>
<dbReference type="EMBL" id="AP023355">
    <property type="protein sequence ID" value="BCJ33903.1"/>
    <property type="molecule type" value="Genomic_DNA"/>
</dbReference>
<dbReference type="InterPro" id="IPR050109">
    <property type="entry name" value="HTH-type_TetR-like_transc_reg"/>
</dbReference>
<evidence type="ECO:0000313" key="7">
    <source>
        <dbReference type="EMBL" id="BCJ33903.1"/>
    </source>
</evidence>
<keyword evidence="3" id="KW-0804">Transcription</keyword>
<evidence type="ECO:0000256" key="3">
    <source>
        <dbReference type="ARBA" id="ARBA00023163"/>
    </source>
</evidence>
<evidence type="ECO:0000256" key="4">
    <source>
        <dbReference type="PROSITE-ProRule" id="PRU00335"/>
    </source>
</evidence>
<evidence type="ECO:0000259" key="6">
    <source>
        <dbReference type="PROSITE" id="PS50977"/>
    </source>
</evidence>
<sequence>MQEHSHLDVGDADPPPGTARPGGRTARNREAVLDAALGLLAEHGYAATCVQDIATRSGVAASTIYRRWGNRDGVILDLAGTLVAEPVGALPDTGDLERDLTLLGRVILDVMSNPRDGVVQSTLVAAGVHSPTARRTLAQIINRRVEDTKIIAERAVERGDVPADTDAGKVINTLAAPIYHRWYILGEEPTDDELAGFARVAAHAARDALLT</sequence>
<feature type="domain" description="HTH tetR-type" evidence="6">
    <location>
        <begin position="26"/>
        <end position="86"/>
    </location>
</feature>
<dbReference type="KEGG" id="atl:Athai_14060"/>
<dbReference type="GO" id="GO:0003700">
    <property type="term" value="F:DNA-binding transcription factor activity"/>
    <property type="evidence" value="ECO:0007669"/>
    <property type="project" value="TreeGrafter"/>
</dbReference>
<dbReference type="InterPro" id="IPR036271">
    <property type="entry name" value="Tet_transcr_reg_TetR-rel_C_sf"/>
</dbReference>
<dbReference type="Proteomes" id="UP000611640">
    <property type="component" value="Chromosome"/>
</dbReference>
<name>A0A7R7HVL2_9ACTN</name>
<dbReference type="SUPFAM" id="SSF48498">
    <property type="entry name" value="Tetracyclin repressor-like, C-terminal domain"/>
    <property type="match status" value="1"/>
</dbReference>
<reference evidence="7 8" key="1">
    <citation type="submission" date="2020-08" db="EMBL/GenBank/DDBJ databases">
        <title>Whole genome shotgun sequence of Actinocatenispora thailandica NBRC 105041.</title>
        <authorList>
            <person name="Komaki H."/>
            <person name="Tamura T."/>
        </authorList>
    </citation>
    <scope>NUCLEOTIDE SEQUENCE [LARGE SCALE GENOMIC DNA]</scope>
    <source>
        <strain evidence="7 8">NBRC 105041</strain>
    </source>
</reference>
<feature type="DNA-binding region" description="H-T-H motif" evidence="4">
    <location>
        <begin position="49"/>
        <end position="68"/>
    </location>
</feature>
<dbReference type="PANTHER" id="PTHR30055">
    <property type="entry name" value="HTH-TYPE TRANSCRIPTIONAL REGULATOR RUTR"/>
    <property type="match status" value="1"/>
</dbReference>
<dbReference type="AlphaFoldDB" id="A0A7R7HVL2"/>
<dbReference type="SUPFAM" id="SSF46689">
    <property type="entry name" value="Homeodomain-like"/>
    <property type="match status" value="1"/>
</dbReference>
<dbReference type="PANTHER" id="PTHR30055:SF148">
    <property type="entry name" value="TETR-FAMILY TRANSCRIPTIONAL REGULATOR"/>
    <property type="match status" value="1"/>
</dbReference>
<dbReference type="InterPro" id="IPR011075">
    <property type="entry name" value="TetR_C"/>
</dbReference>
<dbReference type="Gene3D" id="1.10.357.10">
    <property type="entry name" value="Tetracycline Repressor, domain 2"/>
    <property type="match status" value="1"/>
</dbReference>
<feature type="region of interest" description="Disordered" evidence="5">
    <location>
        <begin position="1"/>
        <end position="27"/>
    </location>
</feature>
<dbReference type="InterPro" id="IPR001647">
    <property type="entry name" value="HTH_TetR"/>
</dbReference>
<evidence type="ECO:0000313" key="8">
    <source>
        <dbReference type="Proteomes" id="UP000611640"/>
    </source>
</evidence>
<keyword evidence="2 4" id="KW-0238">DNA-binding</keyword>
<dbReference type="GO" id="GO:0000976">
    <property type="term" value="F:transcription cis-regulatory region binding"/>
    <property type="evidence" value="ECO:0007669"/>
    <property type="project" value="TreeGrafter"/>
</dbReference>
<proteinExistence type="predicted"/>
<evidence type="ECO:0000256" key="5">
    <source>
        <dbReference type="SAM" id="MobiDB-lite"/>
    </source>
</evidence>
<dbReference type="Pfam" id="PF00440">
    <property type="entry name" value="TetR_N"/>
    <property type="match status" value="1"/>
</dbReference>
<keyword evidence="8" id="KW-1185">Reference proteome</keyword>
<dbReference type="Pfam" id="PF16859">
    <property type="entry name" value="TetR_C_11"/>
    <property type="match status" value="1"/>
</dbReference>